<proteinExistence type="predicted"/>
<name>A0A5B8UT50_9SPHI</name>
<accession>A0A5B8UT50</accession>
<protein>
    <submittedName>
        <fullName evidence="1">Uncharacterized protein</fullName>
    </submittedName>
</protein>
<sequence length="69" mass="8075">MSVLNYPLTNVQIELLKLFKTNLSNEDLIELKDLLSGFYADKAISQADDIWKEKNLTQQDMEKWLNQKS</sequence>
<organism evidence="1 2">
    <name type="scientific">Mucilaginibacter ginsenosidivorans</name>
    <dbReference type="NCBI Taxonomy" id="398053"/>
    <lineage>
        <taxon>Bacteria</taxon>
        <taxon>Pseudomonadati</taxon>
        <taxon>Bacteroidota</taxon>
        <taxon>Sphingobacteriia</taxon>
        <taxon>Sphingobacteriales</taxon>
        <taxon>Sphingobacteriaceae</taxon>
        <taxon>Mucilaginibacter</taxon>
    </lineage>
</organism>
<dbReference type="OrthoDB" id="965472at2"/>
<evidence type="ECO:0000313" key="1">
    <source>
        <dbReference type="EMBL" id="QEC62277.1"/>
    </source>
</evidence>
<dbReference type="KEGG" id="mgin:FRZ54_06670"/>
<gene>
    <name evidence="1" type="ORF">FRZ54_06670</name>
</gene>
<dbReference type="AlphaFoldDB" id="A0A5B8UT50"/>
<evidence type="ECO:0000313" key="2">
    <source>
        <dbReference type="Proteomes" id="UP000321479"/>
    </source>
</evidence>
<dbReference type="RefSeq" id="WP_147030854.1">
    <property type="nucleotide sequence ID" value="NZ_CP042436.1"/>
</dbReference>
<dbReference type="EMBL" id="CP042436">
    <property type="protein sequence ID" value="QEC62277.1"/>
    <property type="molecule type" value="Genomic_DNA"/>
</dbReference>
<reference evidence="1 2" key="1">
    <citation type="journal article" date="2017" name="Curr. Microbiol.">
        <title>Mucilaginibacter ginsenosidivorans sp. nov., Isolated from Soil of Ginseng Field.</title>
        <authorList>
            <person name="Kim M.M."/>
            <person name="Siddiqi M.Z."/>
            <person name="Im W.T."/>
        </authorList>
    </citation>
    <scope>NUCLEOTIDE SEQUENCE [LARGE SCALE GENOMIC DNA]</scope>
    <source>
        <strain evidence="1 2">Gsoil 3017</strain>
    </source>
</reference>
<dbReference type="Proteomes" id="UP000321479">
    <property type="component" value="Chromosome"/>
</dbReference>
<keyword evidence="2" id="KW-1185">Reference proteome</keyword>